<evidence type="ECO:0000256" key="1">
    <source>
        <dbReference type="SAM" id="MobiDB-lite"/>
    </source>
</evidence>
<reference evidence="2 3" key="1">
    <citation type="journal article" date="2012" name="Science">
        <title>The Paleozoic origin of enzymatic lignin decomposition reconstructed from 31 fungal genomes.</title>
        <authorList>
            <person name="Floudas D."/>
            <person name="Binder M."/>
            <person name="Riley R."/>
            <person name="Barry K."/>
            <person name="Blanchette R.A."/>
            <person name="Henrissat B."/>
            <person name="Martinez A.T."/>
            <person name="Otillar R."/>
            <person name="Spatafora J.W."/>
            <person name="Yadav J.S."/>
            <person name="Aerts A."/>
            <person name="Benoit I."/>
            <person name="Boyd A."/>
            <person name="Carlson A."/>
            <person name="Copeland A."/>
            <person name="Coutinho P.M."/>
            <person name="de Vries R.P."/>
            <person name="Ferreira P."/>
            <person name="Findley K."/>
            <person name="Foster B."/>
            <person name="Gaskell J."/>
            <person name="Glotzer D."/>
            <person name="Gorecki P."/>
            <person name="Heitman J."/>
            <person name="Hesse C."/>
            <person name="Hori C."/>
            <person name="Igarashi K."/>
            <person name="Jurgens J.A."/>
            <person name="Kallen N."/>
            <person name="Kersten P."/>
            <person name="Kohler A."/>
            <person name="Kuees U."/>
            <person name="Kumar T.K.A."/>
            <person name="Kuo A."/>
            <person name="LaButti K."/>
            <person name="Larrondo L.F."/>
            <person name="Lindquist E."/>
            <person name="Ling A."/>
            <person name="Lombard V."/>
            <person name="Lucas S."/>
            <person name="Lundell T."/>
            <person name="Martin R."/>
            <person name="McLaughlin D.J."/>
            <person name="Morgenstern I."/>
            <person name="Morin E."/>
            <person name="Murat C."/>
            <person name="Nagy L.G."/>
            <person name="Nolan M."/>
            <person name="Ohm R.A."/>
            <person name="Patyshakuliyeva A."/>
            <person name="Rokas A."/>
            <person name="Ruiz-Duenas F.J."/>
            <person name="Sabat G."/>
            <person name="Salamov A."/>
            <person name="Samejima M."/>
            <person name="Schmutz J."/>
            <person name="Slot J.C."/>
            <person name="St John F."/>
            <person name="Stenlid J."/>
            <person name="Sun H."/>
            <person name="Sun S."/>
            <person name="Syed K."/>
            <person name="Tsang A."/>
            <person name="Wiebenga A."/>
            <person name="Young D."/>
            <person name="Pisabarro A."/>
            <person name="Eastwood D.C."/>
            <person name="Martin F."/>
            <person name="Cullen D."/>
            <person name="Grigoriev I.V."/>
            <person name="Hibbett D.S."/>
        </authorList>
    </citation>
    <scope>NUCLEOTIDE SEQUENCE [LARGE SCALE GENOMIC DNA]</scope>
    <source>
        <strain evidence="2 3">MD-104</strain>
    </source>
</reference>
<sequence length="82" mass="8993">MPTVRSETDLQGARKTQRSPRPGQGRQTLAEDSTDVDEGCAIPVPYVLRGGSDTCDPHPVRLYVPMRGSDLVGKKVKRAEEE</sequence>
<keyword evidence="3" id="KW-1185">Reference proteome</keyword>
<dbReference type="Proteomes" id="UP000218811">
    <property type="component" value="Unassembled WGS sequence"/>
</dbReference>
<name>A0A2H3J6L7_WOLCO</name>
<organism evidence="2 3">
    <name type="scientific">Wolfiporia cocos (strain MD-104)</name>
    <name type="common">Brown rot fungus</name>
    <dbReference type="NCBI Taxonomy" id="742152"/>
    <lineage>
        <taxon>Eukaryota</taxon>
        <taxon>Fungi</taxon>
        <taxon>Dikarya</taxon>
        <taxon>Basidiomycota</taxon>
        <taxon>Agaricomycotina</taxon>
        <taxon>Agaricomycetes</taxon>
        <taxon>Polyporales</taxon>
        <taxon>Phaeolaceae</taxon>
        <taxon>Wolfiporia</taxon>
    </lineage>
</organism>
<proteinExistence type="predicted"/>
<evidence type="ECO:0000313" key="3">
    <source>
        <dbReference type="Proteomes" id="UP000218811"/>
    </source>
</evidence>
<dbReference type="EMBL" id="KB467931">
    <property type="protein sequence ID" value="PCH37571.1"/>
    <property type="molecule type" value="Genomic_DNA"/>
</dbReference>
<dbReference type="AlphaFoldDB" id="A0A2H3J6L7"/>
<gene>
    <name evidence="2" type="ORF">WOLCODRAFT_158283</name>
</gene>
<feature type="region of interest" description="Disordered" evidence="1">
    <location>
        <begin position="1"/>
        <end position="37"/>
    </location>
</feature>
<evidence type="ECO:0000313" key="2">
    <source>
        <dbReference type="EMBL" id="PCH37571.1"/>
    </source>
</evidence>
<protein>
    <submittedName>
        <fullName evidence="2">Uncharacterized protein</fullName>
    </submittedName>
</protein>
<accession>A0A2H3J6L7</accession>